<protein>
    <submittedName>
        <fullName evidence="1">Uncharacterized protein</fullName>
    </submittedName>
</protein>
<dbReference type="STRING" id="428990.SAMN06295987_104275"/>
<evidence type="ECO:0000313" key="2">
    <source>
        <dbReference type="Proteomes" id="UP000190989"/>
    </source>
</evidence>
<dbReference type="EMBL" id="FVZE01000004">
    <property type="protein sequence ID" value="SLK03667.1"/>
    <property type="molecule type" value="Genomic_DNA"/>
</dbReference>
<organism evidence="1 2">
    <name type="scientific">Novosphingobium mathurense</name>
    <dbReference type="NCBI Taxonomy" id="428990"/>
    <lineage>
        <taxon>Bacteria</taxon>
        <taxon>Pseudomonadati</taxon>
        <taxon>Pseudomonadota</taxon>
        <taxon>Alphaproteobacteria</taxon>
        <taxon>Sphingomonadales</taxon>
        <taxon>Sphingomonadaceae</taxon>
        <taxon>Novosphingobium</taxon>
    </lineage>
</organism>
<accession>A0A1U6I6M0</accession>
<proteinExistence type="predicted"/>
<sequence length="59" mass="6549">MGREIQKPDMSSPFFSMYGEKGHELDSAHGKCIRCGCPAINLYEDAAYGPIRDCKEPTP</sequence>
<name>A0A1U6I6M0_9SPHN</name>
<evidence type="ECO:0000313" key="1">
    <source>
        <dbReference type="EMBL" id="SLK03667.1"/>
    </source>
</evidence>
<dbReference type="Proteomes" id="UP000190989">
    <property type="component" value="Unassembled WGS sequence"/>
</dbReference>
<dbReference type="AlphaFoldDB" id="A0A1U6I6M0"/>
<keyword evidence="2" id="KW-1185">Reference proteome</keyword>
<gene>
    <name evidence="1" type="ORF">SAMN06295987_104275</name>
</gene>
<reference evidence="2" key="1">
    <citation type="submission" date="2017-02" db="EMBL/GenBank/DDBJ databases">
        <authorList>
            <person name="Varghese N."/>
            <person name="Submissions S."/>
        </authorList>
    </citation>
    <scope>NUCLEOTIDE SEQUENCE [LARGE SCALE GENOMIC DNA]</scope>
    <source>
        <strain evidence="2">SM117</strain>
    </source>
</reference>